<sequence length="594" mass="67368">MSDLDLAVIGNCAFAALLDRSARIVWSCLPRFDGDPVFCALLDNHHGAERGFWDVELQDFSHAEQRYRRNSAVVETVLYDRSGNAVEIIDFAPRFKQFDRTFRPPVFVRRIRPFAGAPRVRFRLRPACGYGSGTPEVTRGSNHIRFVMPAMTLRLTTDAPPTYILEETAHVLEQPVTMVLGPDESLTEPVAEIGRRFFEKTDAYWREWTRFLALPFEWQDAVIRAAITLKLCSFEETGAVIAALTTSIPEAPHSGRNWDYRFCWLRDSFFVVHALNRLGATRTMESYLSYITNIVVESGGGPLQPVFGIALETRLDEREEPGLAGYRGMGPVRVGNDAYTQVQNDGYGAVVLATAQSFFDRRLSRPGDEAFFQRLERLGQKAVELWNVPDAGMWELRTRQQVHTFSAVMCWAACDRLARIAERLGLDSRVAYWRHYAGEIREETLRRAWNSEMGSFVACFEGQEIDASLLLLPELGFLPADDPRFLGTLACAERYLRSGDHVFRYAAPDDFGEPETAFNVCTFWYIDALAAVGRTEEARELFERMLAARNHLGLLSEDLDPDSGELWGNFPQTYSMVGLINSALRLSRPWEEAF</sequence>
<feature type="domain" description="GH15-like" evidence="1">
    <location>
        <begin position="220"/>
        <end position="583"/>
    </location>
</feature>
<evidence type="ECO:0000259" key="1">
    <source>
        <dbReference type="Pfam" id="PF00723"/>
    </source>
</evidence>
<dbReference type="GO" id="GO:0005975">
    <property type="term" value="P:carbohydrate metabolic process"/>
    <property type="evidence" value="ECO:0007669"/>
    <property type="project" value="InterPro"/>
</dbReference>
<dbReference type="EMBL" id="QPMH01000013">
    <property type="protein sequence ID" value="RDD61328.1"/>
    <property type="molecule type" value="Genomic_DNA"/>
</dbReference>
<dbReference type="Proteomes" id="UP000253941">
    <property type="component" value="Unassembled WGS sequence"/>
</dbReference>
<name>A0A369T7S4_9PROT</name>
<dbReference type="Pfam" id="PF00723">
    <property type="entry name" value="Glyco_hydro_15"/>
    <property type="match status" value="1"/>
</dbReference>
<dbReference type="Pfam" id="PF19291">
    <property type="entry name" value="TREH_N"/>
    <property type="match status" value="1"/>
</dbReference>
<dbReference type="RefSeq" id="WP_114582790.1">
    <property type="nucleotide sequence ID" value="NZ_QPMH01000013.1"/>
</dbReference>
<proteinExistence type="predicted"/>
<evidence type="ECO:0000259" key="2">
    <source>
        <dbReference type="Pfam" id="PF19291"/>
    </source>
</evidence>
<keyword evidence="3" id="KW-0378">Hydrolase</keyword>
<feature type="domain" description="Trehalase-like N-terminal" evidence="2">
    <location>
        <begin position="7"/>
        <end position="126"/>
    </location>
</feature>
<evidence type="ECO:0000313" key="4">
    <source>
        <dbReference type="Proteomes" id="UP000253941"/>
    </source>
</evidence>
<dbReference type="AlphaFoldDB" id="A0A369T7S4"/>
<keyword evidence="4" id="KW-1185">Reference proteome</keyword>
<dbReference type="InterPro" id="IPR012341">
    <property type="entry name" value="6hp_glycosidase-like_sf"/>
</dbReference>
<dbReference type="InterPro" id="IPR045582">
    <property type="entry name" value="Trehalase-like_N"/>
</dbReference>
<dbReference type="SUPFAM" id="SSF48208">
    <property type="entry name" value="Six-hairpin glycosidases"/>
    <property type="match status" value="1"/>
</dbReference>
<dbReference type="GO" id="GO:0004553">
    <property type="term" value="F:hydrolase activity, hydrolyzing O-glycosyl compounds"/>
    <property type="evidence" value="ECO:0007669"/>
    <property type="project" value="TreeGrafter"/>
</dbReference>
<reference evidence="3 4" key="1">
    <citation type="submission" date="2018-07" db="EMBL/GenBank/DDBJ databases">
        <title>Venubactetium sediminum gen. nov., sp. nov., isolated from a marine solar saltern.</title>
        <authorList>
            <person name="Wang S."/>
        </authorList>
    </citation>
    <scope>NUCLEOTIDE SEQUENCE [LARGE SCALE GENOMIC DNA]</scope>
    <source>
        <strain evidence="3 4">WD2A32</strain>
    </source>
</reference>
<comment type="caution">
    <text evidence="3">The sequence shown here is derived from an EMBL/GenBank/DDBJ whole genome shotgun (WGS) entry which is preliminary data.</text>
</comment>
<organism evidence="3 4">
    <name type="scientific">Ferruginivarius sediminum</name>
    <dbReference type="NCBI Taxonomy" id="2661937"/>
    <lineage>
        <taxon>Bacteria</taxon>
        <taxon>Pseudomonadati</taxon>
        <taxon>Pseudomonadota</taxon>
        <taxon>Alphaproteobacteria</taxon>
        <taxon>Rhodospirillales</taxon>
        <taxon>Rhodospirillaceae</taxon>
        <taxon>Ferruginivarius</taxon>
    </lineage>
</organism>
<dbReference type="Gene3D" id="1.50.10.10">
    <property type="match status" value="1"/>
</dbReference>
<evidence type="ECO:0000313" key="3">
    <source>
        <dbReference type="EMBL" id="RDD61328.1"/>
    </source>
</evidence>
<gene>
    <name evidence="3" type="ORF">DRB17_13740</name>
</gene>
<dbReference type="InterPro" id="IPR008928">
    <property type="entry name" value="6-hairpin_glycosidase_sf"/>
</dbReference>
<protein>
    <submittedName>
        <fullName evidence="3">Glycoside hydrolase family 15 protein</fullName>
    </submittedName>
</protein>
<accession>A0A369T7S4</accession>
<dbReference type="InterPro" id="IPR011613">
    <property type="entry name" value="GH15-like"/>
</dbReference>
<dbReference type="PANTHER" id="PTHR31616">
    <property type="entry name" value="TREHALASE"/>
    <property type="match status" value="1"/>
</dbReference>
<dbReference type="PANTHER" id="PTHR31616:SF0">
    <property type="entry name" value="GLUCAN 1,4-ALPHA-GLUCOSIDASE"/>
    <property type="match status" value="1"/>
</dbReference>